<dbReference type="EMBL" id="JACJTQ010000003">
    <property type="protein sequence ID" value="MBD2690890.1"/>
    <property type="molecule type" value="Genomic_DNA"/>
</dbReference>
<sequence>MNSSGIYLYSFLFSCRRRCALALASLLAIREATQRESISAVVVLEILFYAASSEKKVLGFIT</sequence>
<reference evidence="1 2" key="1">
    <citation type="journal article" date="2020" name="ISME J.">
        <title>Comparative genomics reveals insights into cyanobacterial evolution and habitat adaptation.</title>
        <authorList>
            <person name="Chen M.Y."/>
            <person name="Teng W.K."/>
            <person name="Zhao L."/>
            <person name="Hu C.X."/>
            <person name="Zhou Y.K."/>
            <person name="Han B.P."/>
            <person name="Song L.R."/>
            <person name="Shu W.S."/>
        </authorList>
    </citation>
    <scope>NUCLEOTIDE SEQUENCE [LARGE SCALE GENOMIC DNA]</scope>
    <source>
        <strain evidence="1 2">FACHB-362</strain>
    </source>
</reference>
<gene>
    <name evidence="1" type="ORF">H6G68_03805</name>
</gene>
<proteinExistence type="predicted"/>
<dbReference type="Proteomes" id="UP000660381">
    <property type="component" value="Unassembled WGS sequence"/>
</dbReference>
<comment type="caution">
    <text evidence="1">The sequence shown here is derived from an EMBL/GenBank/DDBJ whole genome shotgun (WGS) entry which is preliminary data.</text>
</comment>
<protein>
    <submittedName>
        <fullName evidence="1">Uncharacterized protein</fullName>
    </submittedName>
</protein>
<evidence type="ECO:0000313" key="2">
    <source>
        <dbReference type="Proteomes" id="UP000660381"/>
    </source>
</evidence>
<organism evidence="1 2">
    <name type="scientific">Anabaena catenula FACHB-362</name>
    <dbReference type="NCBI Taxonomy" id="2692877"/>
    <lineage>
        <taxon>Bacteria</taxon>
        <taxon>Bacillati</taxon>
        <taxon>Cyanobacteriota</taxon>
        <taxon>Cyanophyceae</taxon>
        <taxon>Nostocales</taxon>
        <taxon>Nostocaceae</taxon>
        <taxon>Anabaena</taxon>
    </lineage>
</organism>
<dbReference type="RefSeq" id="WP_190905426.1">
    <property type="nucleotide sequence ID" value="NZ_JACJTQ010000003.1"/>
</dbReference>
<evidence type="ECO:0000313" key="1">
    <source>
        <dbReference type="EMBL" id="MBD2690890.1"/>
    </source>
</evidence>
<accession>A0ABR8IZZ2</accession>
<keyword evidence="2" id="KW-1185">Reference proteome</keyword>
<name>A0ABR8IZZ2_9NOST</name>